<dbReference type="Gene3D" id="1.25.10.10">
    <property type="entry name" value="Leucine-rich Repeat Variant"/>
    <property type="match status" value="1"/>
</dbReference>
<reference evidence="5" key="1">
    <citation type="submission" date="2020-01" db="EMBL/GenBank/DDBJ databases">
        <title>Genome sequence of Kobresia littledalei, the first chromosome-level genome in the family Cyperaceae.</title>
        <authorList>
            <person name="Qu G."/>
        </authorList>
    </citation>
    <scope>NUCLEOTIDE SEQUENCE</scope>
    <source>
        <strain evidence="5">C.B.Clarke</strain>
        <tissue evidence="5">Leaf</tissue>
    </source>
</reference>
<accession>A0A833QG93</accession>
<dbReference type="InterPro" id="IPR011989">
    <property type="entry name" value="ARM-like"/>
</dbReference>
<dbReference type="PANTHER" id="PTHR12537">
    <property type="entry name" value="RNA BINDING PROTEIN PUMILIO-RELATED"/>
    <property type="match status" value="1"/>
</dbReference>
<feature type="repeat" description="Pumilio" evidence="3">
    <location>
        <begin position="29"/>
        <end position="70"/>
    </location>
</feature>
<dbReference type="SMART" id="SM00025">
    <property type="entry name" value="Pumilio"/>
    <property type="match status" value="2"/>
</dbReference>
<gene>
    <name evidence="5" type="ORF">FCM35_KLT21843</name>
</gene>
<keyword evidence="2" id="KW-0810">Translation regulation</keyword>
<dbReference type="PROSITE" id="PS50302">
    <property type="entry name" value="PUM"/>
    <property type="match status" value="2"/>
</dbReference>
<keyword evidence="1" id="KW-0677">Repeat</keyword>
<evidence type="ECO:0000313" key="6">
    <source>
        <dbReference type="Proteomes" id="UP000623129"/>
    </source>
</evidence>
<feature type="domain" description="PUM-HD" evidence="4">
    <location>
        <begin position="1"/>
        <end position="96"/>
    </location>
</feature>
<feature type="repeat" description="Pumilio" evidence="3">
    <location>
        <begin position="1"/>
        <end position="28"/>
    </location>
</feature>
<dbReference type="Pfam" id="PF00806">
    <property type="entry name" value="PUF"/>
    <property type="match status" value="2"/>
</dbReference>
<dbReference type="GO" id="GO:0006417">
    <property type="term" value="P:regulation of translation"/>
    <property type="evidence" value="ECO:0007669"/>
    <property type="project" value="UniProtKB-KW"/>
</dbReference>
<dbReference type="EMBL" id="SWLB01000193">
    <property type="protein sequence ID" value="KAF3319898.1"/>
    <property type="molecule type" value="Genomic_DNA"/>
</dbReference>
<organism evidence="5 6">
    <name type="scientific">Carex littledalei</name>
    <dbReference type="NCBI Taxonomy" id="544730"/>
    <lineage>
        <taxon>Eukaryota</taxon>
        <taxon>Viridiplantae</taxon>
        <taxon>Streptophyta</taxon>
        <taxon>Embryophyta</taxon>
        <taxon>Tracheophyta</taxon>
        <taxon>Spermatophyta</taxon>
        <taxon>Magnoliopsida</taxon>
        <taxon>Liliopsida</taxon>
        <taxon>Poales</taxon>
        <taxon>Cyperaceae</taxon>
        <taxon>Cyperoideae</taxon>
        <taxon>Cariceae</taxon>
        <taxon>Carex</taxon>
        <taxon>Carex subgen. Euthyceras</taxon>
    </lineage>
</organism>
<dbReference type="OrthoDB" id="639054at2759"/>
<evidence type="ECO:0000313" key="5">
    <source>
        <dbReference type="EMBL" id="KAF3319898.1"/>
    </source>
</evidence>
<evidence type="ECO:0000256" key="2">
    <source>
        <dbReference type="ARBA" id="ARBA00022845"/>
    </source>
</evidence>
<proteinExistence type="predicted"/>
<dbReference type="SUPFAM" id="SSF48371">
    <property type="entry name" value="ARM repeat"/>
    <property type="match status" value="1"/>
</dbReference>
<evidence type="ECO:0000256" key="1">
    <source>
        <dbReference type="ARBA" id="ARBA00022737"/>
    </source>
</evidence>
<name>A0A833QG93_9POAL</name>
<dbReference type="Proteomes" id="UP000623129">
    <property type="component" value="Unassembled WGS sequence"/>
</dbReference>
<dbReference type="InterPro" id="IPR033133">
    <property type="entry name" value="PUM-HD"/>
</dbReference>
<dbReference type="InterPro" id="IPR016024">
    <property type="entry name" value="ARM-type_fold"/>
</dbReference>
<dbReference type="AlphaFoldDB" id="A0A833QG93"/>
<dbReference type="PANTHER" id="PTHR12537:SF187">
    <property type="entry name" value="OS04G0276200 PROTEIN"/>
    <property type="match status" value="1"/>
</dbReference>
<evidence type="ECO:0000259" key="4">
    <source>
        <dbReference type="PROSITE" id="PS50303"/>
    </source>
</evidence>
<protein>
    <submittedName>
        <fullName evidence="5">Pumilio 3-like protein</fullName>
    </submittedName>
</protein>
<evidence type="ECO:0000256" key="3">
    <source>
        <dbReference type="PROSITE-ProRule" id="PRU00317"/>
    </source>
</evidence>
<dbReference type="GO" id="GO:0003729">
    <property type="term" value="F:mRNA binding"/>
    <property type="evidence" value="ECO:0007669"/>
    <property type="project" value="TreeGrafter"/>
</dbReference>
<keyword evidence="6" id="KW-1185">Reference proteome</keyword>
<dbReference type="GO" id="GO:0005737">
    <property type="term" value="C:cytoplasm"/>
    <property type="evidence" value="ECO:0007669"/>
    <property type="project" value="TreeGrafter"/>
</dbReference>
<comment type="caution">
    <text evidence="5">The sequence shown here is derived from an EMBL/GenBank/DDBJ whole genome shotgun (WGS) entry which is preliminary data.</text>
</comment>
<dbReference type="InterPro" id="IPR001313">
    <property type="entry name" value="Pumilio_RNA-bd_rpt"/>
</dbReference>
<dbReference type="PROSITE" id="PS50303">
    <property type="entry name" value="PUM_HD"/>
    <property type="match status" value="1"/>
</dbReference>
<sequence>MSQHKFASNVVDKCLTFGTLEERQILIDEILGTTDETEPLQVMMKDQFGNYVVQKVMETCDEQNRELIISRIKVHLNALKRYTYGKHIVARVEKLLAAGERVSASS</sequence>